<feature type="transmembrane region" description="Helical" evidence="6">
    <location>
        <begin position="265"/>
        <end position="283"/>
    </location>
</feature>
<evidence type="ECO:0000256" key="1">
    <source>
        <dbReference type="ARBA" id="ARBA00004141"/>
    </source>
</evidence>
<evidence type="ECO:0000256" key="3">
    <source>
        <dbReference type="ARBA" id="ARBA00022692"/>
    </source>
</evidence>
<keyword evidence="3 6" id="KW-0812">Transmembrane</keyword>
<dbReference type="Pfam" id="PF03125">
    <property type="entry name" value="Sre"/>
    <property type="match status" value="1"/>
</dbReference>
<dbReference type="PANTHER" id="PTHR47518">
    <property type="entry name" value="SERPENTINE RECEPTOR CLASS EPSILON-13-RELATED"/>
    <property type="match status" value="1"/>
</dbReference>
<name>A0AAE9JLP9_CAEBR</name>
<dbReference type="InterPro" id="IPR052854">
    <property type="entry name" value="Serpentine_rcpt_epsilon"/>
</dbReference>
<dbReference type="Proteomes" id="UP000829354">
    <property type="component" value="Chromosome V"/>
</dbReference>
<keyword evidence="8" id="KW-1185">Reference proteome</keyword>
<feature type="transmembrane region" description="Helical" evidence="6">
    <location>
        <begin position="61"/>
        <end position="83"/>
    </location>
</feature>
<feature type="transmembrane region" description="Helical" evidence="6">
    <location>
        <begin position="95"/>
        <end position="119"/>
    </location>
</feature>
<dbReference type="EMBL" id="CP092624">
    <property type="protein sequence ID" value="UMM36226.1"/>
    <property type="molecule type" value="Genomic_DNA"/>
</dbReference>
<feature type="transmembrane region" description="Helical" evidence="6">
    <location>
        <begin position="227"/>
        <end position="245"/>
    </location>
</feature>
<feature type="transmembrane region" description="Helical" evidence="6">
    <location>
        <begin position="29"/>
        <end position="49"/>
    </location>
</feature>
<proteinExistence type="inferred from homology"/>
<organism evidence="7 8">
    <name type="scientific">Caenorhabditis briggsae</name>
    <dbReference type="NCBI Taxonomy" id="6238"/>
    <lineage>
        <taxon>Eukaryota</taxon>
        <taxon>Metazoa</taxon>
        <taxon>Ecdysozoa</taxon>
        <taxon>Nematoda</taxon>
        <taxon>Chromadorea</taxon>
        <taxon>Rhabditida</taxon>
        <taxon>Rhabditina</taxon>
        <taxon>Rhabditomorpha</taxon>
        <taxon>Rhabditoidea</taxon>
        <taxon>Rhabditidae</taxon>
        <taxon>Peloderinae</taxon>
        <taxon>Caenorhabditis</taxon>
    </lineage>
</organism>
<dbReference type="AlphaFoldDB" id="A0AAE9JLP9"/>
<accession>A0AAE9JLP9</accession>
<protein>
    <submittedName>
        <fullName evidence="7">Uncharacterized protein</fullName>
    </submittedName>
</protein>
<dbReference type="PANTHER" id="PTHR47518:SF11">
    <property type="entry name" value="SERPENTINE RECEPTOR, CLASS E (EPSILON)-RELATED"/>
    <property type="match status" value="1"/>
</dbReference>
<dbReference type="GO" id="GO:0007606">
    <property type="term" value="P:sensory perception of chemical stimulus"/>
    <property type="evidence" value="ECO:0007669"/>
    <property type="project" value="InterPro"/>
</dbReference>
<evidence type="ECO:0000256" key="6">
    <source>
        <dbReference type="SAM" id="Phobius"/>
    </source>
</evidence>
<reference evidence="7 8" key="1">
    <citation type="submission" date="2022-04" db="EMBL/GenBank/DDBJ databases">
        <title>Chromosome-level reference genomes for two strains of Caenorhabditis briggsae: an improved platform for comparative genomics.</title>
        <authorList>
            <person name="Stevens L."/>
            <person name="Andersen E."/>
        </authorList>
    </citation>
    <scope>NUCLEOTIDE SEQUENCE [LARGE SCALE GENOMIC DNA]</scope>
    <source>
        <strain evidence="7">VX34</strain>
        <tissue evidence="7">Whole-organism</tissue>
    </source>
</reference>
<evidence type="ECO:0000256" key="5">
    <source>
        <dbReference type="ARBA" id="ARBA00023136"/>
    </source>
</evidence>
<comment type="similarity">
    <text evidence="2">Belongs to the nematode receptor-like protein sre family.</text>
</comment>
<sequence length="333" mass="38969">MLLIHYFNMTHLTRYSQFPQMNAFVYGETAFYVLDTINMLFYIWVLFSAKQFHYNFNFISGAQYIIHFIDNLAIMAMRFHWIFGFNDDFDLESSPVFVCAMTISIYSMVSAMCALPLSIVERCFATFYLKDYEINQRPHISYILVIFLSLIGVVGAIVLQNKGNTVYVVGVLILLNLNIFLRRWNKRKYDECHNNISLRFSRIGKYSLAKRFQISENIRSLHMLNIIIYYMGIMNVVLVVSVLFSSFDTTPEKQALCSVVLDGSIFFYSFALPQIMSCFCQKWRVQTNSFKERLGCPKSTSIEPLRDTFGSDMREDVSMNKYFDQLRDSWENA</sequence>
<dbReference type="GO" id="GO:0016020">
    <property type="term" value="C:membrane"/>
    <property type="evidence" value="ECO:0007669"/>
    <property type="project" value="UniProtKB-SubCell"/>
</dbReference>
<gene>
    <name evidence="7" type="ORF">L5515_008481</name>
</gene>
<dbReference type="InterPro" id="IPR004151">
    <property type="entry name" value="7TM_GPCR_serpentine_rcpt_Sre"/>
</dbReference>
<feature type="transmembrane region" description="Helical" evidence="6">
    <location>
        <begin position="140"/>
        <end position="159"/>
    </location>
</feature>
<evidence type="ECO:0000256" key="4">
    <source>
        <dbReference type="ARBA" id="ARBA00022989"/>
    </source>
</evidence>
<keyword evidence="4 6" id="KW-1133">Transmembrane helix</keyword>
<evidence type="ECO:0000313" key="7">
    <source>
        <dbReference type="EMBL" id="UMM36226.1"/>
    </source>
</evidence>
<evidence type="ECO:0000313" key="8">
    <source>
        <dbReference type="Proteomes" id="UP000829354"/>
    </source>
</evidence>
<keyword evidence="5 6" id="KW-0472">Membrane</keyword>
<feature type="transmembrane region" description="Helical" evidence="6">
    <location>
        <begin position="165"/>
        <end position="181"/>
    </location>
</feature>
<comment type="subcellular location">
    <subcellularLocation>
        <location evidence="1">Membrane</location>
        <topology evidence="1">Multi-pass membrane protein</topology>
    </subcellularLocation>
</comment>
<evidence type="ECO:0000256" key="2">
    <source>
        <dbReference type="ARBA" id="ARBA00006803"/>
    </source>
</evidence>